<evidence type="ECO:0000259" key="14">
    <source>
        <dbReference type="Pfam" id="PF22594"/>
    </source>
</evidence>
<evidence type="ECO:0000256" key="7">
    <source>
        <dbReference type="ARBA" id="ARBA00022679"/>
    </source>
</evidence>
<evidence type="ECO:0000256" key="5">
    <source>
        <dbReference type="ARBA" id="ARBA00012121"/>
    </source>
</evidence>
<comment type="similarity">
    <text evidence="4 12">Belongs to the APS kinase family.</text>
</comment>
<dbReference type="InterPro" id="IPR054696">
    <property type="entry name" value="GTP-eEF1A_C"/>
</dbReference>
<dbReference type="InterPro" id="IPR059117">
    <property type="entry name" value="APS_kinase_dom"/>
</dbReference>
<proteinExistence type="inferred from homology"/>
<comment type="catalytic activity">
    <reaction evidence="1 12">
        <text>adenosine 5'-phosphosulfate + ATP = 3'-phosphoadenylyl sulfate + ADP + H(+)</text>
        <dbReference type="Rhea" id="RHEA:24152"/>
        <dbReference type="ChEBI" id="CHEBI:15378"/>
        <dbReference type="ChEBI" id="CHEBI:30616"/>
        <dbReference type="ChEBI" id="CHEBI:58243"/>
        <dbReference type="ChEBI" id="CHEBI:58339"/>
        <dbReference type="ChEBI" id="CHEBI:456216"/>
        <dbReference type="EC" id="2.7.1.25"/>
    </reaction>
</comment>
<name>A0ABZ1B389_9ACTN</name>
<dbReference type="EC" id="2.7.1.25" evidence="5 12"/>
<sequence length="236" mass="26086">MAEQEMLPGRPYLLKLGTRTVPASLGRPKYRIDVNTLEHAAATTLALNEIGVCNLNLDRPIAFDPYAENRDMGGFVLIDRLSNATVGAGMLHFALRRSQNIHWQQLEVNKAAQAELKGHRPCVVWFTGVSGAGKSSIANLVQKRLHALGVHTTLLDGDNVRHGLNKDLGFTDADRVENIRRVAEASQLMVDAGLVVLVSFISPFRSERRMARDMVDDGEFCEVFVDTPSPWPRNAT</sequence>
<keyword evidence="16" id="KW-1185">Reference proteome</keyword>
<evidence type="ECO:0000256" key="9">
    <source>
        <dbReference type="ARBA" id="ARBA00022777"/>
    </source>
</evidence>
<dbReference type="EMBL" id="CP141261">
    <property type="protein sequence ID" value="WRL64323.1"/>
    <property type="molecule type" value="Genomic_DNA"/>
</dbReference>
<dbReference type="PANTHER" id="PTHR11055:SF63">
    <property type="entry name" value="ADENYLYL-SULFATE KINASE 1, CHLOROPLASTIC"/>
    <property type="match status" value="1"/>
</dbReference>
<dbReference type="GO" id="GO:0004020">
    <property type="term" value="F:adenylylsulfate kinase activity"/>
    <property type="evidence" value="ECO:0007669"/>
    <property type="project" value="UniProtKB-EC"/>
</dbReference>
<evidence type="ECO:0000256" key="6">
    <source>
        <dbReference type="ARBA" id="ARBA00018163"/>
    </source>
</evidence>
<dbReference type="CDD" id="cd04095">
    <property type="entry name" value="CysN_NoDQ_III"/>
    <property type="match status" value="1"/>
</dbReference>
<keyword evidence="11" id="KW-0342">GTP-binding</keyword>
<dbReference type="Pfam" id="PF22594">
    <property type="entry name" value="GTP-eEF1A_C"/>
    <property type="match status" value="1"/>
</dbReference>
<keyword evidence="8 12" id="KW-0547">Nucleotide-binding</keyword>
<accession>A0ABZ1B389</accession>
<evidence type="ECO:0000256" key="10">
    <source>
        <dbReference type="ARBA" id="ARBA00022840"/>
    </source>
</evidence>
<feature type="domain" description="GTP-eEF1A C-terminal" evidence="14">
    <location>
        <begin position="3"/>
        <end position="91"/>
    </location>
</feature>
<dbReference type="SUPFAM" id="SSF52540">
    <property type="entry name" value="P-loop containing nucleoside triphosphate hydrolases"/>
    <property type="match status" value="1"/>
</dbReference>
<keyword evidence="7 12" id="KW-0808">Transferase</keyword>
<evidence type="ECO:0000256" key="2">
    <source>
        <dbReference type="ARBA" id="ARBA00002632"/>
    </source>
</evidence>
<dbReference type="Pfam" id="PF01583">
    <property type="entry name" value="APS_kinase"/>
    <property type="match status" value="1"/>
</dbReference>
<reference evidence="15 16" key="1">
    <citation type="submission" date="2023-12" db="EMBL/GenBank/DDBJ databases">
        <title>Blastococcus brunescens sp. nov., an actonobacterium isolated from sandstone collected in sahara desert.</title>
        <authorList>
            <person name="Gtari M."/>
            <person name="Ghodhbane F."/>
        </authorList>
    </citation>
    <scope>NUCLEOTIDE SEQUENCE [LARGE SCALE GENOMIC DNA]</scope>
    <source>
        <strain evidence="15 16">BMG 8361</strain>
    </source>
</reference>
<dbReference type="Gene3D" id="3.40.50.300">
    <property type="entry name" value="P-loop containing nucleotide triphosphate hydrolases"/>
    <property type="match status" value="1"/>
</dbReference>
<keyword evidence="10 12" id="KW-0067">ATP-binding</keyword>
<dbReference type="CDD" id="cd02027">
    <property type="entry name" value="APSK"/>
    <property type="match status" value="1"/>
</dbReference>
<evidence type="ECO:0000259" key="13">
    <source>
        <dbReference type="Pfam" id="PF01583"/>
    </source>
</evidence>
<dbReference type="Proteomes" id="UP001324287">
    <property type="component" value="Chromosome"/>
</dbReference>
<dbReference type="InterPro" id="IPR002891">
    <property type="entry name" value="APS"/>
</dbReference>
<dbReference type="SUPFAM" id="SSF50465">
    <property type="entry name" value="EF-Tu/eEF-1alpha/eIF2-gamma C-terminal domain"/>
    <property type="match status" value="1"/>
</dbReference>
<dbReference type="InterPro" id="IPR027417">
    <property type="entry name" value="P-loop_NTPase"/>
</dbReference>
<evidence type="ECO:0000256" key="1">
    <source>
        <dbReference type="ARBA" id="ARBA00001823"/>
    </source>
</evidence>
<evidence type="ECO:0000313" key="16">
    <source>
        <dbReference type="Proteomes" id="UP001324287"/>
    </source>
</evidence>
<evidence type="ECO:0000256" key="8">
    <source>
        <dbReference type="ARBA" id="ARBA00022741"/>
    </source>
</evidence>
<dbReference type="NCBIfam" id="NF003013">
    <property type="entry name" value="PRK03846.1"/>
    <property type="match status" value="1"/>
</dbReference>
<evidence type="ECO:0000256" key="12">
    <source>
        <dbReference type="RuleBase" id="RU004347"/>
    </source>
</evidence>
<dbReference type="PANTHER" id="PTHR11055">
    <property type="entry name" value="BIFUNCTIONAL 3'-PHOSPHOADENOSINE 5'-PHOSPHOSULFATE SYNTHASE"/>
    <property type="match status" value="1"/>
</dbReference>
<dbReference type="NCBIfam" id="TIGR00455">
    <property type="entry name" value="apsK"/>
    <property type="match status" value="1"/>
</dbReference>
<evidence type="ECO:0000256" key="4">
    <source>
        <dbReference type="ARBA" id="ARBA00007008"/>
    </source>
</evidence>
<dbReference type="Gene3D" id="2.40.30.10">
    <property type="entry name" value="Translation factors"/>
    <property type="match status" value="1"/>
</dbReference>
<protein>
    <recommendedName>
        <fullName evidence="6 12">Adenylyl-sulfate kinase</fullName>
        <ecNumber evidence="5 12">2.7.1.25</ecNumber>
    </recommendedName>
</protein>
<dbReference type="InterPro" id="IPR009001">
    <property type="entry name" value="Transl_elong_EF1A/Init_IF2_C"/>
</dbReference>
<dbReference type="InterPro" id="IPR044139">
    <property type="entry name" value="CysN_NoDQ_III"/>
</dbReference>
<keyword evidence="9 12" id="KW-0418">Kinase</keyword>
<evidence type="ECO:0000256" key="11">
    <source>
        <dbReference type="ARBA" id="ARBA00023134"/>
    </source>
</evidence>
<evidence type="ECO:0000313" key="15">
    <source>
        <dbReference type="EMBL" id="WRL64323.1"/>
    </source>
</evidence>
<gene>
    <name evidence="15" type="primary">cysC</name>
    <name evidence="15" type="ORF">U6N30_00170</name>
</gene>
<comment type="pathway">
    <text evidence="3 12">Sulfur metabolism; hydrogen sulfide biosynthesis; sulfite from sulfate: step 2/3.</text>
</comment>
<evidence type="ECO:0000256" key="3">
    <source>
        <dbReference type="ARBA" id="ARBA00004806"/>
    </source>
</evidence>
<organism evidence="15 16">
    <name type="scientific">Blastococcus brunescens</name>
    <dbReference type="NCBI Taxonomy" id="1564165"/>
    <lineage>
        <taxon>Bacteria</taxon>
        <taxon>Bacillati</taxon>
        <taxon>Actinomycetota</taxon>
        <taxon>Actinomycetes</taxon>
        <taxon>Geodermatophilales</taxon>
        <taxon>Geodermatophilaceae</taxon>
        <taxon>Blastococcus</taxon>
    </lineage>
</organism>
<comment type="function">
    <text evidence="2 12">Catalyzes the synthesis of activated sulfate.</text>
</comment>
<feature type="domain" description="APS kinase" evidence="13">
    <location>
        <begin position="120"/>
        <end position="228"/>
    </location>
</feature>